<protein>
    <submittedName>
        <fullName evidence="2">Uncharacterized protein</fullName>
    </submittedName>
</protein>
<reference evidence="2" key="1">
    <citation type="submission" date="2013-11" db="EMBL/GenBank/DDBJ databases">
        <title>The Genome Sequence of Phytophthora parasitica CJ02B3.</title>
        <authorList>
            <consortium name="The Broad Institute Genomics Platform"/>
            <person name="Russ C."/>
            <person name="Tyler B."/>
            <person name="Panabieres F."/>
            <person name="Shan W."/>
            <person name="Tripathy S."/>
            <person name="Grunwald N."/>
            <person name="Machado M."/>
            <person name="Johnson C.S."/>
            <person name="Arredondo F."/>
            <person name="Hong C."/>
            <person name="Coffey M."/>
            <person name="Young S.K."/>
            <person name="Zeng Q."/>
            <person name="Gargeya S."/>
            <person name="Fitzgerald M."/>
            <person name="Abouelleil A."/>
            <person name="Alvarado L."/>
            <person name="Chapman S.B."/>
            <person name="Gainer-Dewar J."/>
            <person name="Goldberg J."/>
            <person name="Griggs A."/>
            <person name="Gujja S."/>
            <person name="Hansen M."/>
            <person name="Howarth C."/>
            <person name="Imamovic A."/>
            <person name="Ireland A."/>
            <person name="Larimer J."/>
            <person name="McCowan C."/>
            <person name="Murphy C."/>
            <person name="Pearson M."/>
            <person name="Poon T.W."/>
            <person name="Priest M."/>
            <person name="Roberts A."/>
            <person name="Saif S."/>
            <person name="Shea T."/>
            <person name="Sykes S."/>
            <person name="Wortman J."/>
            <person name="Nusbaum C."/>
            <person name="Birren B."/>
        </authorList>
    </citation>
    <scope>NUCLEOTIDE SEQUENCE [LARGE SCALE GENOMIC DNA]</scope>
    <source>
        <strain evidence="2">CJ02B3</strain>
    </source>
</reference>
<sequence>CQSTLLFTTVLKKSVLASTPGMASMLVALPPPILSTIVLFAVEGLSLDLAPFKTKLPVNRLRDVALVCKATHKIVETIKKSSRNVAYLELLDTVEAQEFDEIVADFGQDEAAIRDFSLGLGPYEPCEGPYDRRNFYPHEPDLGDLDRAALDWDALFGCMSGLKRLDLSRIPLLSRHLPNILIAASRRCPHVEFLLMPRKEDCFFVVREPRIQELLGALIAALETWFLTGTCGGLKQLTMPTCDEGSERSSTHYIEAVTRFCPGIEYIDGFEQALGGQEDCPDMWPISLQTWQNFNASCTALRVFNWSIVPFGDPFFRAFGEHVKPQLTSLSLTANMSWNYEHYLRQYPEYPGSATREDGWDTHPDYGTSCHHPGEALRGCPALKKLIIEIDYSRNEHRYVDPFVFGDEFWTSVATHCPRLEAVEMVDSSMHPLFNKRPIDTLTERTLVTLAGMKWLRYCTLAPARLTGKAIFEYLRCVSRSDSCVSKRTMDFSIGGHEKNRLAKFYREIVAFLKLLAETSEEELGVATNPVLIVTNPYNSKVRQDWSERYMRDELLPLLEAVAENHPSLTIQVPIAGRDGDSFFRISRLCLGWGPASSSVNLFVDISNMTVGRDSDSDTSIYSAGESEDEAMSEDESETMAGD</sequence>
<evidence type="ECO:0000313" key="2">
    <source>
        <dbReference type="EMBL" id="ETK95700.1"/>
    </source>
</evidence>
<feature type="compositionally biased region" description="Acidic residues" evidence="1">
    <location>
        <begin position="626"/>
        <end position="643"/>
    </location>
</feature>
<dbReference type="EMBL" id="KI684223">
    <property type="protein sequence ID" value="ETK95700.1"/>
    <property type="molecule type" value="Genomic_DNA"/>
</dbReference>
<dbReference type="Gene3D" id="3.80.10.10">
    <property type="entry name" value="Ribonuclease Inhibitor"/>
    <property type="match status" value="1"/>
</dbReference>
<feature type="region of interest" description="Disordered" evidence="1">
    <location>
        <begin position="614"/>
        <end position="643"/>
    </location>
</feature>
<accession>W2HMA0</accession>
<gene>
    <name evidence="2" type="ORF">L915_01393</name>
</gene>
<proteinExistence type="predicted"/>
<dbReference type="InterPro" id="IPR032675">
    <property type="entry name" value="LRR_dom_sf"/>
</dbReference>
<evidence type="ECO:0000256" key="1">
    <source>
        <dbReference type="SAM" id="MobiDB-lite"/>
    </source>
</evidence>
<dbReference type="Proteomes" id="UP000053236">
    <property type="component" value="Unassembled WGS sequence"/>
</dbReference>
<dbReference type="VEuPathDB" id="FungiDB:PPTG_06619"/>
<organism evidence="2">
    <name type="scientific">Phytophthora nicotianae</name>
    <name type="common">Potato buckeye rot agent</name>
    <name type="synonym">Phytophthora parasitica</name>
    <dbReference type="NCBI Taxonomy" id="4792"/>
    <lineage>
        <taxon>Eukaryota</taxon>
        <taxon>Sar</taxon>
        <taxon>Stramenopiles</taxon>
        <taxon>Oomycota</taxon>
        <taxon>Peronosporomycetes</taxon>
        <taxon>Peronosporales</taxon>
        <taxon>Peronosporaceae</taxon>
        <taxon>Phytophthora</taxon>
    </lineage>
</organism>
<name>W2HMA0_PHYNI</name>
<feature type="non-terminal residue" evidence="2">
    <location>
        <position position="1"/>
    </location>
</feature>
<dbReference type="AlphaFoldDB" id="W2HMA0"/>